<accession>A0A068NSQ6</accession>
<dbReference type="RefSeq" id="WP_025229640.1">
    <property type="nucleotide sequence ID" value="NZ_CP007139.1"/>
</dbReference>
<reference evidence="6 7" key="1">
    <citation type="journal article" date="2014" name="PLoS ONE">
        <title>The first complete genome sequence of the class fimbriimonadia in the phylum armatimonadetes.</title>
        <authorList>
            <person name="Hu Z.Y."/>
            <person name="Wang Y.Z."/>
            <person name="Im W.T."/>
            <person name="Wang S.Y."/>
            <person name="Zhao G.P."/>
            <person name="Zheng H.J."/>
            <person name="Quan Z.X."/>
        </authorList>
    </citation>
    <scope>NUCLEOTIDE SEQUENCE [LARGE SCALE GENOMIC DNA]</scope>
    <source>
        <strain evidence="6">Gsoil 348</strain>
    </source>
</reference>
<dbReference type="CDD" id="cd06170">
    <property type="entry name" value="LuxR_C_like"/>
    <property type="match status" value="1"/>
</dbReference>
<evidence type="ECO:0000259" key="5">
    <source>
        <dbReference type="PROSITE" id="PS50110"/>
    </source>
</evidence>
<dbReference type="InterPro" id="IPR000792">
    <property type="entry name" value="Tscrpt_reg_LuxR_C"/>
</dbReference>
<protein>
    <submittedName>
        <fullName evidence="6">Response regulator receiver protein</fullName>
    </submittedName>
</protein>
<gene>
    <name evidence="6" type="ORF">OP10G_3024</name>
</gene>
<evidence type="ECO:0000256" key="1">
    <source>
        <dbReference type="ARBA" id="ARBA00022553"/>
    </source>
</evidence>
<dbReference type="OrthoDB" id="9780153at2"/>
<sequence length="220" mass="24700">MADKIRVVVTDDEAPYRKALEKTLNLMPDCEVVAVCKDGQEALDACLSDPPDVLLTDINMPRMSGIELTRKLLKKEKDVKVVILTVKEDDDTVFEAFRAGALGYLLKTSTPQDVIEGIRLAEKGEAKITPRIASKVLEDFRRVREEEEIDDSEMFVLSDREQEILDLVAQGLRNKEIASRLCIAEKTVKNHVSNILKALQVNSRTEAAMKAVRSRMVDKT</sequence>
<dbReference type="AlphaFoldDB" id="A0A068NSQ6"/>
<dbReference type="GO" id="GO:0006355">
    <property type="term" value="P:regulation of DNA-templated transcription"/>
    <property type="evidence" value="ECO:0007669"/>
    <property type="project" value="InterPro"/>
</dbReference>
<dbReference type="eggNOG" id="COG2197">
    <property type="taxonomic scope" value="Bacteria"/>
</dbReference>
<evidence type="ECO:0000256" key="2">
    <source>
        <dbReference type="ARBA" id="ARBA00023125"/>
    </source>
</evidence>
<dbReference type="SUPFAM" id="SSF46894">
    <property type="entry name" value="C-terminal effector domain of the bipartite response regulators"/>
    <property type="match status" value="1"/>
</dbReference>
<dbReference type="HOGENOM" id="CLU_000445_90_1_0"/>
<dbReference type="STRING" id="661478.OP10G_3024"/>
<dbReference type="Pfam" id="PF00196">
    <property type="entry name" value="GerE"/>
    <property type="match status" value="1"/>
</dbReference>
<dbReference type="Proteomes" id="UP000027982">
    <property type="component" value="Chromosome"/>
</dbReference>
<dbReference type="SUPFAM" id="SSF52172">
    <property type="entry name" value="CheY-like"/>
    <property type="match status" value="1"/>
</dbReference>
<dbReference type="CDD" id="cd17535">
    <property type="entry name" value="REC_NarL-like"/>
    <property type="match status" value="1"/>
</dbReference>
<feature type="modified residue" description="4-aspartylphosphate" evidence="3">
    <location>
        <position position="57"/>
    </location>
</feature>
<organism evidence="6 7">
    <name type="scientific">Fimbriimonas ginsengisoli Gsoil 348</name>
    <dbReference type="NCBI Taxonomy" id="661478"/>
    <lineage>
        <taxon>Bacteria</taxon>
        <taxon>Bacillati</taxon>
        <taxon>Armatimonadota</taxon>
        <taxon>Fimbriimonadia</taxon>
        <taxon>Fimbriimonadales</taxon>
        <taxon>Fimbriimonadaceae</taxon>
        <taxon>Fimbriimonas</taxon>
    </lineage>
</organism>
<dbReference type="GO" id="GO:0003677">
    <property type="term" value="F:DNA binding"/>
    <property type="evidence" value="ECO:0007669"/>
    <property type="project" value="UniProtKB-KW"/>
</dbReference>
<evidence type="ECO:0000259" key="4">
    <source>
        <dbReference type="PROSITE" id="PS50043"/>
    </source>
</evidence>
<dbReference type="InterPro" id="IPR058245">
    <property type="entry name" value="NreC/VraR/RcsB-like_REC"/>
</dbReference>
<dbReference type="GO" id="GO:0000160">
    <property type="term" value="P:phosphorelay signal transduction system"/>
    <property type="evidence" value="ECO:0007669"/>
    <property type="project" value="InterPro"/>
</dbReference>
<dbReference type="PROSITE" id="PS50110">
    <property type="entry name" value="RESPONSE_REGULATORY"/>
    <property type="match status" value="1"/>
</dbReference>
<keyword evidence="7" id="KW-1185">Reference proteome</keyword>
<dbReference type="Gene3D" id="3.40.50.2300">
    <property type="match status" value="1"/>
</dbReference>
<dbReference type="SMART" id="SM00421">
    <property type="entry name" value="HTH_LUXR"/>
    <property type="match status" value="1"/>
</dbReference>
<dbReference type="PRINTS" id="PR00038">
    <property type="entry name" value="HTHLUXR"/>
</dbReference>
<name>A0A068NSQ6_FIMGI</name>
<evidence type="ECO:0000256" key="3">
    <source>
        <dbReference type="PROSITE-ProRule" id="PRU00169"/>
    </source>
</evidence>
<evidence type="ECO:0000313" key="6">
    <source>
        <dbReference type="EMBL" id="AIE86392.1"/>
    </source>
</evidence>
<keyword evidence="1 3" id="KW-0597">Phosphoprotein</keyword>
<dbReference type="PANTHER" id="PTHR43214:SF43">
    <property type="entry name" value="TWO-COMPONENT RESPONSE REGULATOR"/>
    <property type="match status" value="1"/>
</dbReference>
<dbReference type="InterPro" id="IPR011006">
    <property type="entry name" value="CheY-like_superfamily"/>
</dbReference>
<dbReference type="EMBL" id="CP007139">
    <property type="protein sequence ID" value="AIE86392.1"/>
    <property type="molecule type" value="Genomic_DNA"/>
</dbReference>
<feature type="domain" description="HTH luxR-type" evidence="4">
    <location>
        <begin position="150"/>
        <end position="215"/>
    </location>
</feature>
<dbReference type="InterPro" id="IPR001789">
    <property type="entry name" value="Sig_transdc_resp-reg_receiver"/>
</dbReference>
<keyword evidence="2" id="KW-0238">DNA-binding</keyword>
<dbReference type="InterPro" id="IPR039420">
    <property type="entry name" value="WalR-like"/>
</dbReference>
<feature type="domain" description="Response regulatory" evidence="5">
    <location>
        <begin position="6"/>
        <end position="122"/>
    </location>
</feature>
<evidence type="ECO:0000313" key="7">
    <source>
        <dbReference type="Proteomes" id="UP000027982"/>
    </source>
</evidence>
<dbReference type="PANTHER" id="PTHR43214">
    <property type="entry name" value="TWO-COMPONENT RESPONSE REGULATOR"/>
    <property type="match status" value="1"/>
</dbReference>
<proteinExistence type="predicted"/>
<dbReference type="KEGG" id="fgi:OP10G_3024"/>
<dbReference type="SMART" id="SM00448">
    <property type="entry name" value="REC"/>
    <property type="match status" value="1"/>
</dbReference>
<dbReference type="PROSITE" id="PS50043">
    <property type="entry name" value="HTH_LUXR_2"/>
    <property type="match status" value="1"/>
</dbReference>
<dbReference type="InterPro" id="IPR016032">
    <property type="entry name" value="Sig_transdc_resp-reg_C-effctor"/>
</dbReference>
<dbReference type="Pfam" id="PF00072">
    <property type="entry name" value="Response_reg"/>
    <property type="match status" value="1"/>
</dbReference>